<evidence type="ECO:0000256" key="1">
    <source>
        <dbReference type="ARBA" id="ARBA00022723"/>
    </source>
</evidence>
<dbReference type="Proteomes" id="UP000240830">
    <property type="component" value="Unassembled WGS sequence"/>
</dbReference>
<dbReference type="InterPro" id="IPR001878">
    <property type="entry name" value="Znf_CCHC"/>
</dbReference>
<sequence length="354" mass="38706">MNNSDYLDKTAPSGKRQSHDDSGLPGEEDPFWVSPADSGLGAIGERQIKRAFDQIVTSIHLDAEDYAPQSRKGKIHLIGQGANSLSFLDRTTVPDLDSPQSSTSSRVSFPSHTLSTPSKRQIWVLMVDFALSPSVSLASLSSPSRRANLDPPIISSPVPLSTKSFLDDDWLRDRVKHDSKMAQVAGGLVRSSSTPPRSDQGNFEYSFGGSGAFLNGFNSNAPPRDYICKLCSIPGHWLKDCHLYEPRGNGAGGGGRFGHTRATSMSSVGSRTQQPPGNYICRLCGVPGHWIEQCAKFQPKSGKVDVYIKGSIPPKNYICNLCHQPGHWIQQCSEFTSMPSHHKRSVSSERGRYF</sequence>
<dbReference type="GO" id="GO:0003676">
    <property type="term" value="F:nucleic acid binding"/>
    <property type="evidence" value="ECO:0007669"/>
    <property type="project" value="InterPro"/>
</dbReference>
<accession>A0A2H9TJY8</accession>
<feature type="domain" description="CCHC-type" evidence="5">
    <location>
        <begin position="280"/>
        <end position="296"/>
    </location>
</feature>
<evidence type="ECO:0000313" key="7">
    <source>
        <dbReference type="Proteomes" id="UP000240830"/>
    </source>
</evidence>
<evidence type="ECO:0000256" key="3">
    <source>
        <dbReference type="ARBA" id="ARBA00022833"/>
    </source>
</evidence>
<dbReference type="InterPro" id="IPR025829">
    <property type="entry name" value="Zn_knuckle_CX2CX3GHX4C"/>
</dbReference>
<feature type="region of interest" description="Disordered" evidence="4">
    <location>
        <begin position="1"/>
        <end position="36"/>
    </location>
</feature>
<keyword evidence="3" id="KW-0862">Zinc</keyword>
<protein>
    <recommendedName>
        <fullName evidence="5">CCHC-type domain-containing protein</fullName>
    </recommendedName>
</protein>
<feature type="domain" description="CCHC-type" evidence="5">
    <location>
        <begin position="318"/>
        <end position="334"/>
    </location>
</feature>
<keyword evidence="1" id="KW-0479">Metal-binding</keyword>
<dbReference type="Gene3D" id="4.10.60.10">
    <property type="entry name" value="Zinc finger, CCHC-type"/>
    <property type="match status" value="2"/>
</dbReference>
<dbReference type="SMART" id="SM00343">
    <property type="entry name" value="ZnF_C2HC"/>
    <property type="match status" value="3"/>
</dbReference>
<dbReference type="OrthoDB" id="444325at2759"/>
<dbReference type="STRING" id="1246581.A0A2H9TJY8"/>
<keyword evidence="7" id="KW-1185">Reference proteome</keyword>
<name>A0A2H9TJY8_9FUNG</name>
<gene>
    <name evidence="6" type="ORF">PSACC_02249</name>
</gene>
<dbReference type="AlphaFoldDB" id="A0A2H9TJY8"/>
<dbReference type="GO" id="GO:0008270">
    <property type="term" value="F:zinc ion binding"/>
    <property type="evidence" value="ECO:0007669"/>
    <property type="project" value="UniProtKB-KW"/>
</dbReference>
<dbReference type="SUPFAM" id="SSF57756">
    <property type="entry name" value="Retrovirus zinc finger-like domains"/>
    <property type="match status" value="2"/>
</dbReference>
<feature type="compositionally biased region" description="Polar residues" evidence="4">
    <location>
        <begin position="98"/>
        <end position="114"/>
    </location>
</feature>
<feature type="region of interest" description="Disordered" evidence="4">
    <location>
        <begin position="90"/>
        <end position="114"/>
    </location>
</feature>
<keyword evidence="2" id="KW-0863">Zinc-finger</keyword>
<dbReference type="InterPro" id="IPR036875">
    <property type="entry name" value="Znf_CCHC_sf"/>
</dbReference>
<evidence type="ECO:0000256" key="4">
    <source>
        <dbReference type="SAM" id="MobiDB-lite"/>
    </source>
</evidence>
<feature type="domain" description="CCHC-type" evidence="5">
    <location>
        <begin position="227"/>
        <end position="243"/>
    </location>
</feature>
<evidence type="ECO:0000259" key="5">
    <source>
        <dbReference type="SMART" id="SM00343"/>
    </source>
</evidence>
<comment type="caution">
    <text evidence="6">The sequence shown here is derived from an EMBL/GenBank/DDBJ whole genome shotgun (WGS) entry which is preliminary data.</text>
</comment>
<dbReference type="Pfam" id="PF13696">
    <property type="entry name" value="zf-CCHC_2"/>
    <property type="match status" value="3"/>
</dbReference>
<evidence type="ECO:0000256" key="2">
    <source>
        <dbReference type="ARBA" id="ARBA00022771"/>
    </source>
</evidence>
<organism evidence="6 7">
    <name type="scientific">Paramicrosporidium saccamoebae</name>
    <dbReference type="NCBI Taxonomy" id="1246581"/>
    <lineage>
        <taxon>Eukaryota</taxon>
        <taxon>Fungi</taxon>
        <taxon>Fungi incertae sedis</taxon>
        <taxon>Cryptomycota</taxon>
        <taxon>Cryptomycota incertae sedis</taxon>
        <taxon>Paramicrosporidium</taxon>
    </lineage>
</organism>
<proteinExistence type="predicted"/>
<reference evidence="6 7" key="1">
    <citation type="submission" date="2016-10" db="EMBL/GenBank/DDBJ databases">
        <title>The genome of Paramicrosporidium saccamoebae is the missing link in understanding Cryptomycota and Microsporidia evolution.</title>
        <authorList>
            <person name="Quandt C.A."/>
            <person name="Beaudet D."/>
            <person name="Corsaro D."/>
            <person name="Michel R."/>
            <person name="Corradi N."/>
            <person name="James T."/>
        </authorList>
    </citation>
    <scope>NUCLEOTIDE SEQUENCE [LARGE SCALE GENOMIC DNA]</scope>
    <source>
        <strain evidence="6 7">KSL3</strain>
    </source>
</reference>
<evidence type="ECO:0000313" key="6">
    <source>
        <dbReference type="EMBL" id="PJF17960.1"/>
    </source>
</evidence>
<dbReference type="EMBL" id="MTSL01000150">
    <property type="protein sequence ID" value="PJF17960.1"/>
    <property type="molecule type" value="Genomic_DNA"/>
</dbReference>